<dbReference type="Proteomes" id="UP000805193">
    <property type="component" value="Unassembled WGS sequence"/>
</dbReference>
<evidence type="ECO:0000313" key="1">
    <source>
        <dbReference type="EMBL" id="KAG0445560.1"/>
    </source>
</evidence>
<reference evidence="1 2" key="1">
    <citation type="journal article" date="2020" name="Cell">
        <title>Large-Scale Comparative Analyses of Tick Genomes Elucidate Their Genetic Diversity and Vector Capacities.</title>
        <authorList>
            <consortium name="Tick Genome and Microbiome Consortium (TIGMIC)"/>
            <person name="Jia N."/>
            <person name="Wang J."/>
            <person name="Shi W."/>
            <person name="Du L."/>
            <person name="Sun Y."/>
            <person name="Zhan W."/>
            <person name="Jiang J.F."/>
            <person name="Wang Q."/>
            <person name="Zhang B."/>
            <person name="Ji P."/>
            <person name="Bell-Sakyi L."/>
            <person name="Cui X.M."/>
            <person name="Yuan T.T."/>
            <person name="Jiang B.G."/>
            <person name="Yang W.F."/>
            <person name="Lam T.T."/>
            <person name="Chang Q.C."/>
            <person name="Ding S.J."/>
            <person name="Wang X.J."/>
            <person name="Zhu J.G."/>
            <person name="Ruan X.D."/>
            <person name="Zhao L."/>
            <person name="Wei J.T."/>
            <person name="Ye R.Z."/>
            <person name="Que T.C."/>
            <person name="Du C.H."/>
            <person name="Zhou Y.H."/>
            <person name="Cheng J.X."/>
            <person name="Dai P.F."/>
            <person name="Guo W.B."/>
            <person name="Han X.H."/>
            <person name="Huang E.J."/>
            <person name="Li L.F."/>
            <person name="Wei W."/>
            <person name="Gao Y.C."/>
            <person name="Liu J.Z."/>
            <person name="Shao H.Z."/>
            <person name="Wang X."/>
            <person name="Wang C.C."/>
            <person name="Yang T.C."/>
            <person name="Huo Q.B."/>
            <person name="Li W."/>
            <person name="Chen H.Y."/>
            <person name="Chen S.E."/>
            <person name="Zhou L.G."/>
            <person name="Ni X.B."/>
            <person name="Tian J.H."/>
            <person name="Sheng Y."/>
            <person name="Liu T."/>
            <person name="Pan Y.S."/>
            <person name="Xia L.Y."/>
            <person name="Li J."/>
            <person name="Zhao F."/>
            <person name="Cao W.C."/>
        </authorList>
    </citation>
    <scope>NUCLEOTIDE SEQUENCE [LARGE SCALE GENOMIC DNA]</scope>
    <source>
        <strain evidence="1">Iper-2018</strain>
    </source>
</reference>
<name>A0AC60R2X4_IXOPE</name>
<comment type="caution">
    <text evidence="1">The sequence shown here is derived from an EMBL/GenBank/DDBJ whole genome shotgun (WGS) entry which is preliminary data.</text>
</comment>
<proteinExistence type="predicted"/>
<dbReference type="EMBL" id="JABSTQ010000216">
    <property type="protein sequence ID" value="KAG0445560.1"/>
    <property type="molecule type" value="Genomic_DNA"/>
</dbReference>
<keyword evidence="2" id="KW-1185">Reference proteome</keyword>
<sequence length="1367" mass="148923">MTSQHRRFEKYVRLGDGSVPTERARSSFRLSKVAVLLEAGFVAVHRRASIRRKYDLLLDAAAAKPGLMPQDSRAESASAEWIPSHHGLTHDTAVTSAAATVPGPAVRAAAVAPGDGREMRPPPVPPRGPMCTNSTYASHLLAPCSSPSPSLSSRPLAQERGNSSSASTVEELHCSMTLLERLIRTSSIWFLPDIGRSGAVHYLQGKEVGNFIVRQSSKKGTLALSVRLPLEVGPYIEHYLIETTPEGKHRLEGSDNHFASVPVLICHYCQCCDELPVRLGLPSVLMQPSTRQELSAFSLLGQELWVSSLLRSNPSTLGSTGSSTATNPLTDHNANVKSSAPKPTAATPVSTPVTSPTTSEPPVVHASIAVRPSFLPLQNCTNSSIKPVPLPRAVHPPVHQPVHQPFQQPVHQPFQPPVHQPIQRAVVPPSPSSISEVAGRSAFYVGVDTDRHSASQDTKEVPRCLANDKETKQLPRCLVREKKPSVRRRRVSIAESSPEAYYCSSLADKISDYEDIWGNANGKGSDTPGHLSTFKPNLDKSSPETNGELSRLSGKDWSEAIQQRFVCQSTQTEVHGGSLPGGLGQTGGDATPPPSPLLSRSMPGIANADNEDQNGVTKASGGHFSSPFYAEPVDSLFPGLPLNGEPLRIDEDSLRLEPRPVPMRHSEPNVYTLQQRCSDLTSTFDETTSCSTDHPIGASTPALCRGSAEGRSGRSWSVDPSWKWLGSSDDEDDEDSASMAAVGELDPKFPAEETDDSDTGFAGHDPPTVEDLIALASPDLRVPRVHPLTEGNVLRASKYDNLNNVDAASLPRSEGFTATAGGSRRTTGCGGGEEDALTEFCEPWDSLRWERLLRLVDPARKSGRQATSDWSRMSDAPKSKVEDSRMSTDSVETAASVTSEDGASDVLLSECPTLAVGGNRSSGFQECLRMLLASRRIGGHYKKDSTVGVNVRSYIFKLVQERNTTFAMTIENFIQCTRESNETSPTVVMRNIRQFMSGMKNYLLKHGEGQFEQLVQEEQSKLKSDEFMNIDAIIEVSLHRLVIKPLRRYLYQLFVNHYTKSGSLKLLSDNIKYARTKSPQDLGIRTEFEPPRGVSLELVQYFLQKLQKSYSPLRKLENLLAAISTIYNSVQKDKKTQENEYFSLGADDFLPIFLHVLVQCGMVSAEVEADYMWGLLHPSLLTGEGGYYLTTLSSAVHVLKNLGGGASSPASSQNTPAPPSLTSSTTSASSGGSSATSSTPAVRVGDCKWTKEQAPVELRYPRVADLQGFMQIVIPDELSGSILSKTLPVMPNMITKEVCKMIAHKFKVTNPEDYGLFKLVKGEETQLGDNECPQTIKADLLTSGIECRFAYKRCDIKFVWPFAEKPA</sequence>
<gene>
    <name evidence="1" type="ORF">HPB47_013917</name>
</gene>
<organism evidence="1 2">
    <name type="scientific">Ixodes persulcatus</name>
    <name type="common">Taiga tick</name>
    <dbReference type="NCBI Taxonomy" id="34615"/>
    <lineage>
        <taxon>Eukaryota</taxon>
        <taxon>Metazoa</taxon>
        <taxon>Ecdysozoa</taxon>
        <taxon>Arthropoda</taxon>
        <taxon>Chelicerata</taxon>
        <taxon>Arachnida</taxon>
        <taxon>Acari</taxon>
        <taxon>Parasitiformes</taxon>
        <taxon>Ixodida</taxon>
        <taxon>Ixodoidea</taxon>
        <taxon>Ixodidae</taxon>
        <taxon>Ixodinae</taxon>
        <taxon>Ixodes</taxon>
    </lineage>
</organism>
<accession>A0AC60R2X4</accession>
<protein>
    <submittedName>
        <fullName evidence="1">Uncharacterized protein</fullName>
    </submittedName>
</protein>
<evidence type="ECO:0000313" key="2">
    <source>
        <dbReference type="Proteomes" id="UP000805193"/>
    </source>
</evidence>